<dbReference type="AlphaFoldDB" id="A0A835VFC1"/>
<proteinExistence type="predicted"/>
<organism evidence="1 2">
    <name type="scientific">Vanilla planifolia</name>
    <name type="common">Vanilla</name>
    <dbReference type="NCBI Taxonomy" id="51239"/>
    <lineage>
        <taxon>Eukaryota</taxon>
        <taxon>Viridiplantae</taxon>
        <taxon>Streptophyta</taxon>
        <taxon>Embryophyta</taxon>
        <taxon>Tracheophyta</taxon>
        <taxon>Spermatophyta</taxon>
        <taxon>Magnoliopsida</taxon>
        <taxon>Liliopsida</taxon>
        <taxon>Asparagales</taxon>
        <taxon>Orchidaceae</taxon>
        <taxon>Vanilloideae</taxon>
        <taxon>Vanilleae</taxon>
        <taxon>Vanilla</taxon>
    </lineage>
</organism>
<dbReference type="PROSITE" id="PS51257">
    <property type="entry name" value="PROKAR_LIPOPROTEIN"/>
    <property type="match status" value="1"/>
</dbReference>
<protein>
    <submittedName>
        <fullName evidence="1">Uncharacterized protein</fullName>
    </submittedName>
</protein>
<name>A0A835VFC1_VANPL</name>
<gene>
    <name evidence="1" type="ORF">HPP92_006092</name>
</gene>
<dbReference type="Proteomes" id="UP000639772">
    <property type="component" value="Unassembled WGS sequence"/>
</dbReference>
<evidence type="ECO:0000313" key="2">
    <source>
        <dbReference type="Proteomes" id="UP000639772"/>
    </source>
</evidence>
<reference evidence="1 2" key="1">
    <citation type="journal article" date="2020" name="Nat. Food">
        <title>A phased Vanilla planifolia genome enables genetic improvement of flavour and production.</title>
        <authorList>
            <person name="Hasing T."/>
            <person name="Tang H."/>
            <person name="Brym M."/>
            <person name="Khazi F."/>
            <person name="Huang T."/>
            <person name="Chambers A.H."/>
        </authorList>
    </citation>
    <scope>NUCLEOTIDE SEQUENCE [LARGE SCALE GENOMIC DNA]</scope>
    <source>
        <tissue evidence="1">Leaf</tissue>
    </source>
</reference>
<dbReference type="EMBL" id="JADCNM010000002">
    <property type="protein sequence ID" value="KAG0495098.1"/>
    <property type="molecule type" value="Genomic_DNA"/>
</dbReference>
<sequence length="87" mass="8865">MGKSSSSGSTTSSATLAGWISCRTGTSTSSLEQPRTMPRFCSAPLACGIGSRVPSGSLMCGCLTRIFTKWSTGPGAIRVSSLVSGRT</sequence>
<comment type="caution">
    <text evidence="1">The sequence shown here is derived from an EMBL/GenBank/DDBJ whole genome shotgun (WGS) entry which is preliminary data.</text>
</comment>
<accession>A0A835VFC1</accession>
<evidence type="ECO:0000313" key="1">
    <source>
        <dbReference type="EMBL" id="KAG0495098.1"/>
    </source>
</evidence>